<dbReference type="Proteomes" id="UP000886851">
    <property type="component" value="Unassembled WGS sequence"/>
</dbReference>
<name>A0A9D1ZJ89_9BACE</name>
<evidence type="ECO:0000313" key="3">
    <source>
        <dbReference type="Proteomes" id="UP000886851"/>
    </source>
</evidence>
<dbReference type="NCBIfam" id="NF040569">
    <property type="entry name" value="DUF2007_rel"/>
    <property type="match status" value="1"/>
</dbReference>
<dbReference type="SUPFAM" id="SSF54913">
    <property type="entry name" value="GlnB-like"/>
    <property type="match status" value="1"/>
</dbReference>
<accession>A0A9D1ZJ89</accession>
<reference evidence="2" key="2">
    <citation type="submission" date="2021-04" db="EMBL/GenBank/DDBJ databases">
        <authorList>
            <person name="Gilroy R."/>
        </authorList>
    </citation>
    <scope>NUCLEOTIDE SEQUENCE</scope>
    <source>
        <strain evidence="2">Gambia2-208</strain>
    </source>
</reference>
<dbReference type="Gene3D" id="3.30.70.790">
    <property type="entry name" value="UreE, C-terminal domain"/>
    <property type="match status" value="1"/>
</dbReference>
<proteinExistence type="predicted"/>
<dbReference type="InterPro" id="IPR011322">
    <property type="entry name" value="N-reg_PII-like_a/b"/>
</dbReference>
<organism evidence="2 3">
    <name type="scientific">Candidatus Bacteroides pullicola</name>
    <dbReference type="NCBI Taxonomy" id="2838475"/>
    <lineage>
        <taxon>Bacteria</taxon>
        <taxon>Pseudomonadati</taxon>
        <taxon>Bacteroidota</taxon>
        <taxon>Bacteroidia</taxon>
        <taxon>Bacteroidales</taxon>
        <taxon>Bacteroidaceae</taxon>
        <taxon>Bacteroides</taxon>
    </lineage>
</organism>
<evidence type="ECO:0000313" key="2">
    <source>
        <dbReference type="EMBL" id="HIY88594.1"/>
    </source>
</evidence>
<dbReference type="EMBL" id="DXCV01000053">
    <property type="protein sequence ID" value="HIY88594.1"/>
    <property type="molecule type" value="Genomic_DNA"/>
</dbReference>
<gene>
    <name evidence="2" type="ORF">H9824_07815</name>
</gene>
<comment type="caution">
    <text evidence="2">The sequence shown here is derived from an EMBL/GenBank/DDBJ whole genome shotgun (WGS) entry which is preliminary data.</text>
</comment>
<dbReference type="Pfam" id="PF09413">
    <property type="entry name" value="DUF2007"/>
    <property type="match status" value="1"/>
</dbReference>
<evidence type="ECO:0000259" key="1">
    <source>
        <dbReference type="Pfam" id="PF09413"/>
    </source>
</evidence>
<dbReference type="InterPro" id="IPR018551">
    <property type="entry name" value="DUF2007"/>
</dbReference>
<feature type="domain" description="DUF2007" evidence="1">
    <location>
        <begin position="12"/>
        <end position="72"/>
    </location>
</feature>
<sequence length="80" mass="8839">MKEAEDKSKLVEVFKGSLWEAELVKGLLNDRGILATVKDGQVVNVVLPETAISVKVLVNEADFEPAMEVIRERSKQTLGE</sequence>
<dbReference type="AlphaFoldDB" id="A0A9D1ZJ89"/>
<reference evidence="2" key="1">
    <citation type="journal article" date="2021" name="PeerJ">
        <title>Extensive microbial diversity within the chicken gut microbiome revealed by metagenomics and culture.</title>
        <authorList>
            <person name="Gilroy R."/>
            <person name="Ravi A."/>
            <person name="Getino M."/>
            <person name="Pursley I."/>
            <person name="Horton D.L."/>
            <person name="Alikhan N.F."/>
            <person name="Baker D."/>
            <person name="Gharbi K."/>
            <person name="Hall N."/>
            <person name="Watson M."/>
            <person name="Adriaenssens E.M."/>
            <person name="Foster-Nyarko E."/>
            <person name="Jarju S."/>
            <person name="Secka A."/>
            <person name="Antonio M."/>
            <person name="Oren A."/>
            <person name="Chaudhuri R.R."/>
            <person name="La Ragione R."/>
            <person name="Hildebrand F."/>
            <person name="Pallen M.J."/>
        </authorList>
    </citation>
    <scope>NUCLEOTIDE SEQUENCE</scope>
    <source>
        <strain evidence="2">Gambia2-208</strain>
    </source>
</reference>
<protein>
    <submittedName>
        <fullName evidence="2">DUF2007 domain-containing protein</fullName>
    </submittedName>
</protein>